<feature type="domain" description="HSR" evidence="4">
    <location>
        <begin position="7"/>
        <end position="123"/>
    </location>
</feature>
<protein>
    <submittedName>
        <fullName evidence="6">Nuclear autoantigen Sp-100 isoform X2</fullName>
    </submittedName>
</protein>
<feature type="compositionally biased region" description="Basic residues" evidence="2">
    <location>
        <begin position="427"/>
        <end position="438"/>
    </location>
</feature>
<dbReference type="InterPro" id="IPR004865">
    <property type="entry name" value="HSR_dom"/>
</dbReference>
<evidence type="ECO:0000259" key="3">
    <source>
        <dbReference type="PROSITE" id="PS50864"/>
    </source>
</evidence>
<feature type="region of interest" description="Disordered" evidence="2">
    <location>
        <begin position="129"/>
        <end position="149"/>
    </location>
</feature>
<dbReference type="Pfam" id="PF03172">
    <property type="entry name" value="HSR"/>
    <property type="match status" value="1"/>
</dbReference>
<feature type="compositionally biased region" description="Polar residues" evidence="2">
    <location>
        <begin position="384"/>
        <end position="405"/>
    </location>
</feature>
<feature type="compositionally biased region" description="Acidic residues" evidence="2">
    <location>
        <begin position="302"/>
        <end position="313"/>
    </location>
</feature>
<dbReference type="PROSITE" id="PS50864">
    <property type="entry name" value="SAND"/>
    <property type="match status" value="1"/>
</dbReference>
<organism evidence="5 6">
    <name type="scientific">Vicugna pacos</name>
    <name type="common">Alpaca</name>
    <name type="synonym">Lama pacos</name>
    <dbReference type="NCBI Taxonomy" id="30538"/>
    <lineage>
        <taxon>Eukaryota</taxon>
        <taxon>Metazoa</taxon>
        <taxon>Chordata</taxon>
        <taxon>Craniata</taxon>
        <taxon>Vertebrata</taxon>
        <taxon>Euteleostomi</taxon>
        <taxon>Mammalia</taxon>
        <taxon>Eutheria</taxon>
        <taxon>Laurasiatheria</taxon>
        <taxon>Artiodactyla</taxon>
        <taxon>Tylopoda</taxon>
        <taxon>Camelidae</taxon>
        <taxon>Vicugna</taxon>
    </lineage>
</organism>
<dbReference type="GeneID" id="102539831"/>
<dbReference type="PROSITE" id="PS51414">
    <property type="entry name" value="HSR"/>
    <property type="match status" value="1"/>
</dbReference>
<reference evidence="6" key="1">
    <citation type="submission" date="2025-08" db="UniProtKB">
        <authorList>
            <consortium name="RefSeq"/>
        </authorList>
    </citation>
    <scope>IDENTIFICATION</scope>
</reference>
<feature type="compositionally biased region" description="Basic residues" evidence="2">
    <location>
        <begin position="411"/>
        <end position="420"/>
    </location>
</feature>
<evidence type="ECO:0000259" key="4">
    <source>
        <dbReference type="PROSITE" id="PS51414"/>
    </source>
</evidence>
<feature type="domain" description="SAND" evidence="3">
    <location>
        <begin position="458"/>
        <end position="539"/>
    </location>
</feature>
<evidence type="ECO:0000256" key="2">
    <source>
        <dbReference type="SAM" id="MobiDB-lite"/>
    </source>
</evidence>
<dbReference type="InterPro" id="IPR000770">
    <property type="entry name" value="SAND_dom"/>
</dbReference>
<keyword evidence="5" id="KW-1185">Reference proteome</keyword>
<keyword evidence="1" id="KW-0597">Phosphoprotein</keyword>
<evidence type="ECO:0000313" key="5">
    <source>
        <dbReference type="Proteomes" id="UP001652581"/>
    </source>
</evidence>
<feature type="region of interest" description="Disordered" evidence="2">
    <location>
        <begin position="372"/>
        <end position="459"/>
    </location>
</feature>
<dbReference type="Gene3D" id="3.10.390.10">
    <property type="entry name" value="SAND domain-like"/>
    <property type="match status" value="1"/>
</dbReference>
<dbReference type="InterPro" id="IPR010919">
    <property type="entry name" value="SAND-like_dom_sf"/>
</dbReference>
<dbReference type="PANTHER" id="PTHR46386:SF1">
    <property type="entry name" value="NUCLEAR BODY PROTEIN SP140-LIKE PROTEIN"/>
    <property type="match status" value="1"/>
</dbReference>
<feature type="compositionally biased region" description="Polar residues" evidence="2">
    <location>
        <begin position="197"/>
        <end position="214"/>
    </location>
</feature>
<proteinExistence type="predicted"/>
<dbReference type="SMART" id="SM00258">
    <property type="entry name" value="SAND"/>
    <property type="match status" value="1"/>
</dbReference>
<dbReference type="RefSeq" id="XP_015097803.3">
    <property type="nucleotide sequence ID" value="XM_015242317.3"/>
</dbReference>
<dbReference type="Proteomes" id="UP001652581">
    <property type="component" value="Chromosome 5"/>
</dbReference>
<evidence type="ECO:0000256" key="1">
    <source>
        <dbReference type="ARBA" id="ARBA00022553"/>
    </source>
</evidence>
<gene>
    <name evidence="6" type="primary">SP100</name>
</gene>
<evidence type="ECO:0000313" key="6">
    <source>
        <dbReference type="RefSeq" id="XP_015097803.3"/>
    </source>
</evidence>
<feature type="compositionally biased region" description="Basic and acidic residues" evidence="2">
    <location>
        <begin position="129"/>
        <end position="139"/>
    </location>
</feature>
<dbReference type="InterPro" id="IPR043563">
    <property type="entry name" value="Sp110/Sp140/Sp140L-like"/>
</dbReference>
<dbReference type="SUPFAM" id="SSF63763">
    <property type="entry name" value="SAND domain-like"/>
    <property type="match status" value="1"/>
</dbReference>
<sequence>MAGARELSSRMSRENQNIDDKLIYETVFNHFKRHKVEISRAIKKAFPFLEVLRDRELITDKMYQDCQDSCRNLVPVPKVVYHVLNELQSTFDVTLLEALFSEVNMQEYPDLNYIYKSFEKVIQEKLNCEGSDQEERQERPNIQLRLEQGSGESSYQSLIWSCRESSSYDGTTPSENGFLEHLRGTAQINAKRKDTTSDQNDALESQQANEQCAQESEPAESYEQVPVQSNNGDAGKETPSSLACDEERAKLPNHGIQISSCSVCLVDIKKEKPFFNSEVKRKAQASTKCNQTSDIIVISSEDSAESSDEDETPEASTSAQAIPVIDSSADEATLGAYSSALGCDPDDEDSSDFENTFIYGISNRKRRFSGVDTSELNNEEPREASSSVLRNGSDTMDTRSNSTLGKDSGTRMRKRGRRRVQTLSNRAPKKRGKPRGRKTVNSGPLKRGRRRGSKIPREANMDFRLPELPVTCGEVEGILNKEKMKKGVSEKCVQSKDGRRFTLREFEVEGKRAASKNWKMSVRCGGWPLKYLIERGFLPDPSIKR</sequence>
<feature type="region of interest" description="Disordered" evidence="2">
    <location>
        <begin position="191"/>
        <end position="243"/>
    </location>
</feature>
<dbReference type="PANTHER" id="PTHR46386">
    <property type="entry name" value="NUCLEAR BODY PROTEIN SP140"/>
    <property type="match status" value="1"/>
</dbReference>
<name>A0A6J0ANC2_VICPA</name>
<accession>A0A6J0ANC2</accession>
<dbReference type="Pfam" id="PF01342">
    <property type="entry name" value="SAND"/>
    <property type="match status" value="1"/>
</dbReference>
<feature type="region of interest" description="Disordered" evidence="2">
    <location>
        <begin position="300"/>
        <end position="324"/>
    </location>
</feature>